<dbReference type="GO" id="GO:0009279">
    <property type="term" value="C:cell outer membrane"/>
    <property type="evidence" value="ECO:0007669"/>
    <property type="project" value="InterPro"/>
</dbReference>
<evidence type="ECO:0000313" key="6">
    <source>
        <dbReference type="EMBL" id="RHD79877.1"/>
    </source>
</evidence>
<protein>
    <submittedName>
        <fullName evidence="4">OmpA family protein</fullName>
    </submittedName>
</protein>
<dbReference type="RefSeq" id="WP_032856262.1">
    <property type="nucleotide sequence ID" value="NZ_DAWDIY010000012.1"/>
</dbReference>
<organism evidence="4 7">
    <name type="scientific">Phocaeicola vulgatus</name>
    <name type="common">Bacteroides vulgatus</name>
    <dbReference type="NCBI Taxonomy" id="821"/>
    <lineage>
        <taxon>Bacteria</taxon>
        <taxon>Pseudomonadati</taxon>
        <taxon>Bacteroidota</taxon>
        <taxon>Bacteroidia</taxon>
        <taxon>Bacteroidales</taxon>
        <taxon>Bacteroidaceae</taxon>
        <taxon>Phocaeicola</taxon>
    </lineage>
</organism>
<evidence type="ECO:0000313" key="4">
    <source>
        <dbReference type="EMBL" id="RGM46026.1"/>
    </source>
</evidence>
<accession>A0A3E4WUU0</accession>
<feature type="chain" id="PRO_5041607994" evidence="2">
    <location>
        <begin position="21"/>
        <end position="482"/>
    </location>
</feature>
<proteinExistence type="predicted"/>
<sequence>MRKNILMLLTGCLAAMTVSASNIHHNTDSIYKQNTFSQEQMLLPMNPTYLKNVSEAANWGRNWFIEIKGGASAFLGSPIGCGDVFDRITPALKVGVGKWFTPAIGGRVGFQGLTFKNAEFKSMKYQFCHADLMYNLTSGLRQNEYGLSLWDIVPYVGVGMIHNADWSDPCSCGSGSDGSRPFAFTYGLEIGYRIGNRVKLVAGVSGLTTAQNFDNMGSSIKFKDNMLTVSAGLSITLGKAGWKRVVDATPYIEQNAYLKDYISYMKDENIRLQKKMSREKEVLTVYPKNNYSGLNSLRARLSGKKSGSPESKSGIDGIAENLDDDAKVGLVDTHVRTGNCQSDSLLSAGQNVSDNLMSVNNNALDSIVNSGNSKITVGVPVYFFFQLNSDRLVDESQIVNLDDIAEISKAHNLKVTISGAADSATGTQSINQELGQRRARYVAQKLIDRGVPEGLIHLHSFGGIDKFKANDSNRFTVVMLTE</sequence>
<dbReference type="Gene3D" id="3.30.1330.60">
    <property type="entry name" value="OmpA-like domain"/>
    <property type="match status" value="1"/>
</dbReference>
<dbReference type="InterPro" id="IPR006690">
    <property type="entry name" value="OMPA-like_CS"/>
</dbReference>
<dbReference type="EMBL" id="QSAI01000001">
    <property type="protein sequence ID" value="RGW50677.1"/>
    <property type="molecule type" value="Genomic_DNA"/>
</dbReference>
<dbReference type="Proteomes" id="UP000285469">
    <property type="component" value="Unassembled WGS sequence"/>
</dbReference>
<dbReference type="EMBL" id="QSJM01000028">
    <property type="protein sequence ID" value="RHD79877.1"/>
    <property type="molecule type" value="Genomic_DNA"/>
</dbReference>
<dbReference type="Proteomes" id="UP000283429">
    <property type="component" value="Unassembled WGS sequence"/>
</dbReference>
<gene>
    <name evidence="6" type="ORF">DW783_10775</name>
    <name evidence="5" type="ORF">DWV70_00300</name>
    <name evidence="4" type="ORF">DXC16_05655</name>
</gene>
<dbReference type="InterPro" id="IPR011250">
    <property type="entry name" value="OMP/PagP_B-barrel"/>
</dbReference>
<dbReference type="PROSITE" id="PS01068">
    <property type="entry name" value="OMPA_1"/>
    <property type="match status" value="1"/>
</dbReference>
<evidence type="ECO:0000256" key="1">
    <source>
        <dbReference type="PROSITE-ProRule" id="PRU00473"/>
    </source>
</evidence>
<dbReference type="Pfam" id="PF00691">
    <property type="entry name" value="OmpA"/>
    <property type="match status" value="1"/>
</dbReference>
<dbReference type="PROSITE" id="PS51123">
    <property type="entry name" value="OMPA_2"/>
    <property type="match status" value="1"/>
</dbReference>
<feature type="domain" description="OmpA-like" evidence="3">
    <location>
        <begin position="372"/>
        <end position="482"/>
    </location>
</feature>
<keyword evidence="2" id="KW-0732">Signal</keyword>
<dbReference type="Proteomes" id="UP000261003">
    <property type="component" value="Unassembled WGS sequence"/>
</dbReference>
<dbReference type="CDD" id="cd07185">
    <property type="entry name" value="OmpA_C-like"/>
    <property type="match status" value="1"/>
</dbReference>
<evidence type="ECO:0000259" key="3">
    <source>
        <dbReference type="PROSITE" id="PS51123"/>
    </source>
</evidence>
<evidence type="ECO:0000313" key="7">
    <source>
        <dbReference type="Proteomes" id="UP000261003"/>
    </source>
</evidence>
<reference evidence="7 8" key="1">
    <citation type="submission" date="2018-08" db="EMBL/GenBank/DDBJ databases">
        <title>A genome reference for cultivated species of the human gut microbiota.</title>
        <authorList>
            <person name="Zou Y."/>
            <person name="Xue W."/>
            <person name="Luo G."/>
        </authorList>
    </citation>
    <scope>NUCLEOTIDE SEQUENCE [LARGE SCALE GENOMIC DNA]</scope>
    <source>
        <strain evidence="5 9">AF12-25</strain>
        <strain evidence="6 8">AM30-40</strain>
        <strain evidence="4 7">OM08-13BH</strain>
    </source>
</reference>
<name>A0A3E4WUU0_PHOVU</name>
<dbReference type="SUPFAM" id="SSF56925">
    <property type="entry name" value="OMPA-like"/>
    <property type="match status" value="1"/>
</dbReference>
<keyword evidence="1" id="KW-0472">Membrane</keyword>
<dbReference type="InterPro" id="IPR006665">
    <property type="entry name" value="OmpA-like"/>
</dbReference>
<evidence type="ECO:0000256" key="2">
    <source>
        <dbReference type="SAM" id="SignalP"/>
    </source>
</evidence>
<dbReference type="EMBL" id="QSTG01000006">
    <property type="protein sequence ID" value="RGM46026.1"/>
    <property type="molecule type" value="Genomic_DNA"/>
</dbReference>
<evidence type="ECO:0000313" key="8">
    <source>
        <dbReference type="Proteomes" id="UP000283429"/>
    </source>
</evidence>
<dbReference type="InterPro" id="IPR036737">
    <property type="entry name" value="OmpA-like_sf"/>
</dbReference>
<dbReference type="AlphaFoldDB" id="A0A3E4WUU0"/>
<evidence type="ECO:0000313" key="9">
    <source>
        <dbReference type="Proteomes" id="UP000285469"/>
    </source>
</evidence>
<dbReference type="SUPFAM" id="SSF103088">
    <property type="entry name" value="OmpA-like"/>
    <property type="match status" value="1"/>
</dbReference>
<feature type="signal peptide" evidence="2">
    <location>
        <begin position="1"/>
        <end position="20"/>
    </location>
</feature>
<comment type="caution">
    <text evidence="4">The sequence shown here is derived from an EMBL/GenBank/DDBJ whole genome shotgun (WGS) entry which is preliminary data.</text>
</comment>
<evidence type="ECO:0000313" key="5">
    <source>
        <dbReference type="EMBL" id="RGW50677.1"/>
    </source>
</evidence>